<dbReference type="OrthoDB" id="2444812at2759"/>
<reference evidence="2 3" key="1">
    <citation type="journal article" date="2016" name="Genome Biol. Evol.">
        <title>Divergent and convergent evolution of fungal pathogenicity.</title>
        <authorList>
            <person name="Shang Y."/>
            <person name="Xiao G."/>
            <person name="Zheng P."/>
            <person name="Cen K."/>
            <person name="Zhan S."/>
            <person name="Wang C."/>
        </authorList>
    </citation>
    <scope>NUCLEOTIDE SEQUENCE [LARGE SCALE GENOMIC DNA]</scope>
    <source>
        <strain evidence="2 3">RCEF 1005</strain>
    </source>
</reference>
<proteinExistence type="predicted"/>
<dbReference type="EMBL" id="AZHF01000013">
    <property type="protein sequence ID" value="OAA66415.1"/>
    <property type="molecule type" value="Genomic_DNA"/>
</dbReference>
<dbReference type="Proteomes" id="UP000076881">
    <property type="component" value="Unassembled WGS sequence"/>
</dbReference>
<evidence type="ECO:0000256" key="1">
    <source>
        <dbReference type="SAM" id="MobiDB-lite"/>
    </source>
</evidence>
<feature type="compositionally biased region" description="Polar residues" evidence="1">
    <location>
        <begin position="58"/>
        <end position="70"/>
    </location>
</feature>
<sequence>MAAVSGTIDILALAKDAFQLYHVYRDAQERYRALCEDIIGLESTLKVLGNKLVFQGTSNNSGPSSRANLSASDAAVEDGVGGGGGLGPEESAALQQLIQKAQKLLQELHARVPATKLPRGLYRLKWSESEVQSVRSRITALNSSIAAFSSSLVVSHISFSARTEHSQQQILGTLREVLDAVQSSTANKPFSHADTLAAPKDGLGELQDHVFMQNLIYGMRRHGVSDVHLDENGELVIRSVSPGPGPERAPAHTSRQPWASSPEPAWDYGTVTYEVLSAVYGPRVLTKRIQRMLDNHIAITGSTMEFVIKNETMGGDPLFGNRKAFTMAWRKRAVRDGRILHSEPQCAFGDEGDTVTLWLDAPLPCIEEQQQQALNASGSPPEGRTQIVLASWSGVEVSARVAALVASGQTRILATNDDLHVADPKPEDLKWLSICWTYSRGREAGTPSATDFQTAIVSEGQHLYVPLCLRILRASKGDLDVTDLLQAMVSGQQTLTFDPNDIIASAPDSRPGIQKTISIAYRYGTRAMQLLVVPEGVGMVKLTPHGTANDSAGYGRIFDLDASKAIAIGGENKAVTVLAIIWGLKLIPLETPSLREALQRRLLPCRNDFFGVDGWEGVVKTCQVFVQSGKSVGCFSTWELADLDLNCSV</sequence>
<comment type="caution">
    <text evidence="2">The sequence shown here is derived from an EMBL/GenBank/DDBJ whole genome shotgun (WGS) entry which is preliminary data.</text>
</comment>
<name>A0A167YKK4_CORDF</name>
<protein>
    <submittedName>
        <fullName evidence="2">Uncharacterized protein</fullName>
    </submittedName>
</protein>
<dbReference type="STRING" id="1081108.A0A167YKK4"/>
<feature type="region of interest" description="Disordered" evidence="1">
    <location>
        <begin position="58"/>
        <end position="82"/>
    </location>
</feature>
<gene>
    <name evidence="2" type="ORF">LEL_10514</name>
</gene>
<accession>A0A167YKK4</accession>
<evidence type="ECO:0000313" key="3">
    <source>
        <dbReference type="Proteomes" id="UP000076881"/>
    </source>
</evidence>
<evidence type="ECO:0000313" key="2">
    <source>
        <dbReference type="EMBL" id="OAA66415.1"/>
    </source>
</evidence>
<feature type="region of interest" description="Disordered" evidence="1">
    <location>
        <begin position="240"/>
        <end position="261"/>
    </location>
</feature>
<organism evidence="2 3">
    <name type="scientific">Akanthomyces lecanii RCEF 1005</name>
    <dbReference type="NCBI Taxonomy" id="1081108"/>
    <lineage>
        <taxon>Eukaryota</taxon>
        <taxon>Fungi</taxon>
        <taxon>Dikarya</taxon>
        <taxon>Ascomycota</taxon>
        <taxon>Pezizomycotina</taxon>
        <taxon>Sordariomycetes</taxon>
        <taxon>Hypocreomycetidae</taxon>
        <taxon>Hypocreales</taxon>
        <taxon>Cordycipitaceae</taxon>
        <taxon>Akanthomyces</taxon>
        <taxon>Cordyceps confragosa</taxon>
    </lineage>
</organism>
<dbReference type="AlphaFoldDB" id="A0A167YKK4"/>
<keyword evidence="3" id="KW-1185">Reference proteome</keyword>